<feature type="compositionally biased region" description="Polar residues" evidence="1">
    <location>
        <begin position="60"/>
        <end position="72"/>
    </location>
</feature>
<feature type="region of interest" description="Disordered" evidence="1">
    <location>
        <begin position="60"/>
        <end position="79"/>
    </location>
</feature>
<proteinExistence type="predicted"/>
<sequence length="79" mass="8929">MKWSSSKHHCLFKNLGVWTQNKVNDRRHSVWLRMSRSVVRTDYGFKPSGSAETISALSITPGHLQSPSSPEVSQFCPKV</sequence>
<evidence type="ECO:0000256" key="1">
    <source>
        <dbReference type="SAM" id="MobiDB-lite"/>
    </source>
</evidence>
<evidence type="ECO:0000313" key="2">
    <source>
        <dbReference type="EMBL" id="KAK3799900.1"/>
    </source>
</evidence>
<accession>A0AAE1B618</accession>
<comment type="caution">
    <text evidence="2">The sequence shown here is derived from an EMBL/GenBank/DDBJ whole genome shotgun (WGS) entry which is preliminary data.</text>
</comment>
<reference evidence="2" key="1">
    <citation type="journal article" date="2023" name="G3 (Bethesda)">
        <title>A reference genome for the long-term kleptoplast-retaining sea slug Elysia crispata morphotype clarki.</title>
        <authorList>
            <person name="Eastman K.E."/>
            <person name="Pendleton A.L."/>
            <person name="Shaikh M.A."/>
            <person name="Suttiyut T."/>
            <person name="Ogas R."/>
            <person name="Tomko P."/>
            <person name="Gavelis G."/>
            <person name="Widhalm J.R."/>
            <person name="Wisecaver J.H."/>
        </authorList>
    </citation>
    <scope>NUCLEOTIDE SEQUENCE</scope>
    <source>
        <strain evidence="2">ECLA1</strain>
    </source>
</reference>
<protein>
    <submittedName>
        <fullName evidence="2">Uncharacterized protein</fullName>
    </submittedName>
</protein>
<organism evidence="2 3">
    <name type="scientific">Elysia crispata</name>
    <name type="common">lettuce slug</name>
    <dbReference type="NCBI Taxonomy" id="231223"/>
    <lineage>
        <taxon>Eukaryota</taxon>
        <taxon>Metazoa</taxon>
        <taxon>Spiralia</taxon>
        <taxon>Lophotrochozoa</taxon>
        <taxon>Mollusca</taxon>
        <taxon>Gastropoda</taxon>
        <taxon>Heterobranchia</taxon>
        <taxon>Euthyneura</taxon>
        <taxon>Panpulmonata</taxon>
        <taxon>Sacoglossa</taxon>
        <taxon>Placobranchoidea</taxon>
        <taxon>Plakobranchidae</taxon>
        <taxon>Elysia</taxon>
    </lineage>
</organism>
<dbReference type="Proteomes" id="UP001283361">
    <property type="component" value="Unassembled WGS sequence"/>
</dbReference>
<gene>
    <name evidence="2" type="ORF">RRG08_010749</name>
</gene>
<evidence type="ECO:0000313" key="3">
    <source>
        <dbReference type="Proteomes" id="UP001283361"/>
    </source>
</evidence>
<dbReference type="EMBL" id="JAWDGP010000526">
    <property type="protein sequence ID" value="KAK3799900.1"/>
    <property type="molecule type" value="Genomic_DNA"/>
</dbReference>
<dbReference type="AlphaFoldDB" id="A0AAE1B618"/>
<keyword evidence="3" id="KW-1185">Reference proteome</keyword>
<name>A0AAE1B618_9GAST</name>